<dbReference type="PANTHER" id="PTHR33112:SF16">
    <property type="entry name" value="HETEROKARYON INCOMPATIBILITY DOMAIN-CONTAINING PROTEIN"/>
    <property type="match status" value="1"/>
</dbReference>
<gene>
    <name evidence="3" type="ORF">QBC41DRAFT_282986</name>
</gene>
<protein>
    <submittedName>
        <fullName evidence="3">Heterokaryon incompatibility protein-domain-containing protein</fullName>
    </submittedName>
</protein>
<proteinExistence type="predicted"/>
<dbReference type="Pfam" id="PF06985">
    <property type="entry name" value="HET"/>
    <property type="match status" value="1"/>
</dbReference>
<accession>A0AA39Z8B6</accession>
<feature type="domain" description="Heterokaryon incompatibility" evidence="2">
    <location>
        <begin position="234"/>
        <end position="389"/>
    </location>
</feature>
<dbReference type="EMBL" id="JAULSY010000110">
    <property type="protein sequence ID" value="KAK0665425.1"/>
    <property type="molecule type" value="Genomic_DNA"/>
</dbReference>
<dbReference type="AlphaFoldDB" id="A0AA39Z8B6"/>
<feature type="region of interest" description="Disordered" evidence="1">
    <location>
        <begin position="600"/>
        <end position="622"/>
    </location>
</feature>
<keyword evidence="4" id="KW-1185">Reference proteome</keyword>
<comment type="caution">
    <text evidence="3">The sequence shown here is derived from an EMBL/GenBank/DDBJ whole genome shotgun (WGS) entry which is preliminary data.</text>
</comment>
<dbReference type="PANTHER" id="PTHR33112">
    <property type="entry name" value="DOMAIN PROTEIN, PUTATIVE-RELATED"/>
    <property type="match status" value="1"/>
</dbReference>
<evidence type="ECO:0000256" key="1">
    <source>
        <dbReference type="SAM" id="MobiDB-lite"/>
    </source>
</evidence>
<name>A0AA39Z8B6_9PEZI</name>
<evidence type="ECO:0000313" key="4">
    <source>
        <dbReference type="Proteomes" id="UP001174997"/>
    </source>
</evidence>
<evidence type="ECO:0000259" key="2">
    <source>
        <dbReference type="Pfam" id="PF06985"/>
    </source>
</evidence>
<reference evidence="3" key="1">
    <citation type="submission" date="2023-06" db="EMBL/GenBank/DDBJ databases">
        <title>Genome-scale phylogeny and comparative genomics of the fungal order Sordariales.</title>
        <authorList>
            <consortium name="Lawrence Berkeley National Laboratory"/>
            <person name="Hensen N."/>
            <person name="Bonometti L."/>
            <person name="Westerberg I."/>
            <person name="Brannstrom I.O."/>
            <person name="Guillou S."/>
            <person name="Cros-Aarteil S."/>
            <person name="Calhoun S."/>
            <person name="Haridas S."/>
            <person name="Kuo A."/>
            <person name="Mondo S."/>
            <person name="Pangilinan J."/>
            <person name="Riley R."/>
            <person name="Labutti K."/>
            <person name="Andreopoulos B."/>
            <person name="Lipzen A."/>
            <person name="Chen C."/>
            <person name="Yanf M."/>
            <person name="Daum C."/>
            <person name="Ng V."/>
            <person name="Clum A."/>
            <person name="Steindorff A."/>
            <person name="Ohm R."/>
            <person name="Martin F."/>
            <person name="Silar P."/>
            <person name="Natvig D."/>
            <person name="Lalanne C."/>
            <person name="Gautier V."/>
            <person name="Ament-Velasquez S.L."/>
            <person name="Kruys A."/>
            <person name="Hutchinson M.I."/>
            <person name="Powell A.J."/>
            <person name="Barry K."/>
            <person name="Miller A.N."/>
            <person name="Grigoriev I.V."/>
            <person name="Debuchy R."/>
            <person name="Gladieux P."/>
            <person name="Thoren M.H."/>
            <person name="Johannesson H."/>
        </authorList>
    </citation>
    <scope>NUCLEOTIDE SEQUENCE</scope>
    <source>
        <strain evidence="3">CBS 307.81</strain>
    </source>
</reference>
<sequence>MMPRCQLCTELSIPHLFELTKKEVGFHDFPSSAFYQHHKSFNDLERSATGGCDLCGLIIQAFKHNPVDEDQYFGSRNDDPGTSMYDEAKALEQSDVKIALTSTYPYRDNLSGISIMDTLVVQVGGFMDIDYGDDDVIPLHYEVPVMPLRLVVPRGQSIFLEDIQIGTNEVNSDLGSRENFDIASSWLAECQQCHKGCQEGSNPTLPTRVVDVGTQDEGFKTLRVVHSDGAQAQYVALSHCWGGRIEPVLSTTTLDAFTTSLPFDSLPANFRDAITITRKMGVRYVWIDSLCIVQDSREDWEVESKKMAQIYGSSTFTISALVSERSTAGILKPAPTAGASPMSVPLTVISEQGEAMTLKLEWRHPNEREDLRRLDMSCVLNSRGWTFQEFLLSRRHLIYGKQQIYWRCRSVQKSAEAGVLPEGDKRADTVFDDMTSVLDASNIANFPTNSLTSKDLFREYYSLVGAYSARNLTFKSDKLPALSGITQRLQASLGGKYLAGLWSGDIRNGLLWKEETRVCRHVRPYRSPSWSWAVTDDPIHWEDYDTDYGRGPFDVELVEANINPKSRSNPFGEISDARLILRGRVKRLYRSEQIFPKSYFPGPHHEPSMGDGSFDEPVDRQSPKQHVDATTALLYIHDVDDAGDDAILSVWRQFDWEKATIEETEIQPAYFDPDEYLALLVRISSTESPFKEDGTVVYKQDDAKVLCLAIRRVAGRADEVYERVGMLRVRADQWDVGWLEKWEMRTVTLV</sequence>
<dbReference type="InterPro" id="IPR010730">
    <property type="entry name" value="HET"/>
</dbReference>
<evidence type="ECO:0000313" key="3">
    <source>
        <dbReference type="EMBL" id="KAK0665425.1"/>
    </source>
</evidence>
<dbReference type="Proteomes" id="UP001174997">
    <property type="component" value="Unassembled WGS sequence"/>
</dbReference>
<organism evidence="3 4">
    <name type="scientific">Cercophora samala</name>
    <dbReference type="NCBI Taxonomy" id="330535"/>
    <lineage>
        <taxon>Eukaryota</taxon>
        <taxon>Fungi</taxon>
        <taxon>Dikarya</taxon>
        <taxon>Ascomycota</taxon>
        <taxon>Pezizomycotina</taxon>
        <taxon>Sordariomycetes</taxon>
        <taxon>Sordariomycetidae</taxon>
        <taxon>Sordariales</taxon>
        <taxon>Lasiosphaeriaceae</taxon>
        <taxon>Cercophora</taxon>
    </lineage>
</organism>